<reference evidence="2 3" key="1">
    <citation type="journal article" date="2023" name="Plants (Basel)">
        <title>Bridging the Gap: Combining Genomics and Transcriptomics Approaches to Understand Stylosanthes scabra, an Orphan Legume from the Brazilian Caatinga.</title>
        <authorList>
            <person name="Ferreira-Neto J.R.C."/>
            <person name="da Silva M.D."/>
            <person name="Binneck E."/>
            <person name="de Melo N.F."/>
            <person name="da Silva R.H."/>
            <person name="de Melo A.L.T.M."/>
            <person name="Pandolfi V."/>
            <person name="Bustamante F.O."/>
            <person name="Brasileiro-Vidal A.C."/>
            <person name="Benko-Iseppon A.M."/>
        </authorList>
    </citation>
    <scope>NUCLEOTIDE SEQUENCE [LARGE SCALE GENOMIC DNA]</scope>
    <source>
        <tissue evidence="2">Leaves</tissue>
    </source>
</reference>
<evidence type="ECO:0000313" key="2">
    <source>
        <dbReference type="EMBL" id="MED6178295.1"/>
    </source>
</evidence>
<evidence type="ECO:0000259" key="1">
    <source>
        <dbReference type="Pfam" id="PF24925"/>
    </source>
</evidence>
<protein>
    <recommendedName>
        <fullName evidence="1">DUF7746 domain-containing protein</fullName>
    </recommendedName>
</protein>
<name>A0ABU6W0W5_9FABA</name>
<sequence>MASPFKTKNIDETVNPKDIKNLIEQSNYTNRFLQCLGDNLTSSKPSLSLQNVSKTSTSKSVEKPLFKPFKISKKAKQTLTTSILKQESSDSEVMQKIDQLLNRLSTVPETPTNSGEATSRIQTRSSKAACALNKDSDESFESDTSHSTCQSNIRVSPIMTNSLTRWKGLTKPFTSNYNRISTPDLALEERELGFASFNANNIYEWNIDGKMEYNIMSMLQHMTM</sequence>
<accession>A0ABU6W0W5</accession>
<dbReference type="EMBL" id="JASCZI010155151">
    <property type="protein sequence ID" value="MED6178295.1"/>
    <property type="molecule type" value="Genomic_DNA"/>
</dbReference>
<feature type="domain" description="DUF7746" evidence="1">
    <location>
        <begin position="197"/>
        <end position="224"/>
    </location>
</feature>
<feature type="non-terminal residue" evidence="2">
    <location>
        <position position="224"/>
    </location>
</feature>
<dbReference type="InterPro" id="IPR056648">
    <property type="entry name" value="DUF7746"/>
</dbReference>
<organism evidence="2 3">
    <name type="scientific">Stylosanthes scabra</name>
    <dbReference type="NCBI Taxonomy" id="79078"/>
    <lineage>
        <taxon>Eukaryota</taxon>
        <taxon>Viridiplantae</taxon>
        <taxon>Streptophyta</taxon>
        <taxon>Embryophyta</taxon>
        <taxon>Tracheophyta</taxon>
        <taxon>Spermatophyta</taxon>
        <taxon>Magnoliopsida</taxon>
        <taxon>eudicotyledons</taxon>
        <taxon>Gunneridae</taxon>
        <taxon>Pentapetalae</taxon>
        <taxon>rosids</taxon>
        <taxon>fabids</taxon>
        <taxon>Fabales</taxon>
        <taxon>Fabaceae</taxon>
        <taxon>Papilionoideae</taxon>
        <taxon>50 kb inversion clade</taxon>
        <taxon>dalbergioids sensu lato</taxon>
        <taxon>Dalbergieae</taxon>
        <taxon>Pterocarpus clade</taxon>
        <taxon>Stylosanthes</taxon>
    </lineage>
</organism>
<dbReference type="Proteomes" id="UP001341840">
    <property type="component" value="Unassembled WGS sequence"/>
</dbReference>
<proteinExistence type="predicted"/>
<gene>
    <name evidence="2" type="ORF">PIB30_106189</name>
</gene>
<comment type="caution">
    <text evidence="2">The sequence shown here is derived from an EMBL/GenBank/DDBJ whole genome shotgun (WGS) entry which is preliminary data.</text>
</comment>
<evidence type="ECO:0000313" key="3">
    <source>
        <dbReference type="Proteomes" id="UP001341840"/>
    </source>
</evidence>
<keyword evidence="3" id="KW-1185">Reference proteome</keyword>
<dbReference type="Pfam" id="PF24925">
    <property type="entry name" value="DUF7746"/>
    <property type="match status" value="1"/>
</dbReference>